<keyword evidence="4" id="KW-1185">Reference proteome</keyword>
<dbReference type="InterPro" id="IPR001906">
    <property type="entry name" value="Terpene_synth_N"/>
</dbReference>
<evidence type="ECO:0000313" key="3">
    <source>
        <dbReference type="EMBL" id="KAF9600973.1"/>
    </source>
</evidence>
<dbReference type="EMBL" id="JADFTS010000006">
    <property type="protein sequence ID" value="KAF9600973.1"/>
    <property type="molecule type" value="Genomic_DNA"/>
</dbReference>
<dbReference type="AlphaFoldDB" id="A0A835HPY8"/>
<evidence type="ECO:0000256" key="1">
    <source>
        <dbReference type="SAM" id="Phobius"/>
    </source>
</evidence>
<dbReference type="InterPro" id="IPR008930">
    <property type="entry name" value="Terpenoid_cyclase/PrenylTrfase"/>
</dbReference>
<dbReference type="Gene3D" id="1.50.10.130">
    <property type="entry name" value="Terpene synthase, N-terminal domain"/>
    <property type="match status" value="1"/>
</dbReference>
<protein>
    <recommendedName>
        <fullName evidence="2">Terpene synthase N-terminal domain-containing protein</fullName>
    </recommendedName>
</protein>
<comment type="caution">
    <text evidence="3">The sequence shown here is derived from an EMBL/GenBank/DDBJ whole genome shotgun (WGS) entry which is preliminary data.</text>
</comment>
<name>A0A835HPY8_9MAGN</name>
<keyword evidence="1" id="KW-1133">Transmembrane helix</keyword>
<keyword evidence="1" id="KW-0472">Membrane</keyword>
<feature type="transmembrane region" description="Helical" evidence="1">
    <location>
        <begin position="43"/>
        <end position="64"/>
    </location>
</feature>
<dbReference type="OrthoDB" id="2789670at2759"/>
<dbReference type="SUPFAM" id="SSF48239">
    <property type="entry name" value="Terpenoid cyclases/Protein prenyltransferases"/>
    <property type="match status" value="1"/>
</dbReference>
<evidence type="ECO:0000259" key="2">
    <source>
        <dbReference type="Pfam" id="PF01397"/>
    </source>
</evidence>
<accession>A0A835HPY8</accession>
<dbReference type="InterPro" id="IPR036965">
    <property type="entry name" value="Terpene_synth_N_sf"/>
</dbReference>
<sequence length="156" mass="17876">MVQSLIISSAETEREVMKTHHLNFCTRLILVGPKRLLYDYQDVIFVALLRFFLLKFLISCGFIVSKIPKINATPVAIQNIDVFNCFKDDSGQFKSSLHEDIKGMLSFNDASHFAFEGEDILDEAKWWKDLGLGSHPKLSFAFERRVDGVFLLDNLE</sequence>
<proteinExistence type="predicted"/>
<feature type="domain" description="Terpene synthase N-terminal" evidence="2">
    <location>
        <begin position="81"/>
        <end position="127"/>
    </location>
</feature>
<organism evidence="3 4">
    <name type="scientific">Coptis chinensis</name>
    <dbReference type="NCBI Taxonomy" id="261450"/>
    <lineage>
        <taxon>Eukaryota</taxon>
        <taxon>Viridiplantae</taxon>
        <taxon>Streptophyta</taxon>
        <taxon>Embryophyta</taxon>
        <taxon>Tracheophyta</taxon>
        <taxon>Spermatophyta</taxon>
        <taxon>Magnoliopsida</taxon>
        <taxon>Ranunculales</taxon>
        <taxon>Ranunculaceae</taxon>
        <taxon>Coptidoideae</taxon>
        <taxon>Coptis</taxon>
    </lineage>
</organism>
<dbReference type="GO" id="GO:0010333">
    <property type="term" value="F:terpene synthase activity"/>
    <property type="evidence" value="ECO:0007669"/>
    <property type="project" value="InterPro"/>
</dbReference>
<dbReference type="Pfam" id="PF01397">
    <property type="entry name" value="Terpene_synth"/>
    <property type="match status" value="1"/>
</dbReference>
<keyword evidence="1" id="KW-0812">Transmembrane</keyword>
<evidence type="ECO:0000313" key="4">
    <source>
        <dbReference type="Proteomes" id="UP000631114"/>
    </source>
</evidence>
<gene>
    <name evidence="3" type="ORF">IFM89_014679</name>
</gene>
<dbReference type="Proteomes" id="UP000631114">
    <property type="component" value="Unassembled WGS sequence"/>
</dbReference>
<reference evidence="3 4" key="1">
    <citation type="submission" date="2020-10" db="EMBL/GenBank/DDBJ databases">
        <title>The Coptis chinensis genome and diversification of protoberbering-type alkaloids.</title>
        <authorList>
            <person name="Wang B."/>
            <person name="Shu S."/>
            <person name="Song C."/>
            <person name="Liu Y."/>
        </authorList>
    </citation>
    <scope>NUCLEOTIDE SEQUENCE [LARGE SCALE GENOMIC DNA]</scope>
    <source>
        <strain evidence="3">HL-2020</strain>
        <tissue evidence="3">Leaf</tissue>
    </source>
</reference>